<dbReference type="EMBL" id="JAAQTO010000004">
    <property type="protein sequence ID" value="NIC04136.1"/>
    <property type="molecule type" value="Genomic_DNA"/>
</dbReference>
<dbReference type="CDD" id="cd00093">
    <property type="entry name" value="HTH_XRE"/>
    <property type="match status" value="1"/>
</dbReference>
<dbReference type="InterPro" id="IPR010982">
    <property type="entry name" value="Lambda_DNA-bd_dom_sf"/>
</dbReference>
<gene>
    <name evidence="2" type="ORF">HBJ55_01660</name>
</gene>
<dbReference type="Pfam" id="PF01381">
    <property type="entry name" value="HTH_3"/>
    <property type="match status" value="1"/>
</dbReference>
<evidence type="ECO:0000313" key="2">
    <source>
        <dbReference type="EMBL" id="NIC04136.1"/>
    </source>
</evidence>
<accession>A0ABX0PM70</accession>
<keyword evidence="3" id="KW-1185">Reference proteome</keyword>
<sequence length="113" mass="12477">MKKRTLSPEAREQALLAIVQALIKGEIDEGQALRRLRRDALGLSQQAYADLVDVSRRTLSDMEQGKGNVSLAVMNRVFRPLGLRVGLLPRQPALLERAIALENGETRSSTPSE</sequence>
<reference evidence="2 3" key="1">
    <citation type="submission" date="2020-03" db="EMBL/GenBank/DDBJ databases">
        <title>Identification of Halomonas strains.</title>
        <authorList>
            <person name="Xiao Z."/>
            <person name="Dong F."/>
            <person name="Wang Z."/>
            <person name="Zhao J.-Y."/>
        </authorList>
    </citation>
    <scope>NUCLEOTIDE SEQUENCE [LARGE SCALE GENOMIC DNA]</scope>
    <source>
        <strain evidence="2 3">DX6</strain>
    </source>
</reference>
<proteinExistence type="predicted"/>
<dbReference type="Proteomes" id="UP001318321">
    <property type="component" value="Unassembled WGS sequence"/>
</dbReference>
<dbReference type="InterPro" id="IPR001387">
    <property type="entry name" value="Cro/C1-type_HTH"/>
</dbReference>
<feature type="domain" description="HTH cro/C1-type" evidence="1">
    <location>
        <begin position="33"/>
        <end position="88"/>
    </location>
</feature>
<name>A0ABX0PM70_9GAMM</name>
<evidence type="ECO:0000259" key="1">
    <source>
        <dbReference type="PROSITE" id="PS50943"/>
    </source>
</evidence>
<evidence type="ECO:0000313" key="3">
    <source>
        <dbReference type="Proteomes" id="UP001318321"/>
    </source>
</evidence>
<dbReference type="RefSeq" id="WP_167110396.1">
    <property type="nucleotide sequence ID" value="NZ_JAAQTO010000004.1"/>
</dbReference>
<dbReference type="SMART" id="SM00530">
    <property type="entry name" value="HTH_XRE"/>
    <property type="match status" value="1"/>
</dbReference>
<comment type="caution">
    <text evidence="2">The sequence shown here is derived from an EMBL/GenBank/DDBJ whole genome shotgun (WGS) entry which is preliminary data.</text>
</comment>
<organism evidence="2 3">
    <name type="scientific">Billgrantia bachuensis</name>
    <dbReference type="NCBI Taxonomy" id="2717286"/>
    <lineage>
        <taxon>Bacteria</taxon>
        <taxon>Pseudomonadati</taxon>
        <taxon>Pseudomonadota</taxon>
        <taxon>Gammaproteobacteria</taxon>
        <taxon>Oceanospirillales</taxon>
        <taxon>Halomonadaceae</taxon>
        <taxon>Billgrantia</taxon>
    </lineage>
</organism>
<dbReference type="PROSITE" id="PS50943">
    <property type="entry name" value="HTH_CROC1"/>
    <property type="match status" value="1"/>
</dbReference>
<protein>
    <submittedName>
        <fullName evidence="2">Helix-turn-helix domain-containing protein</fullName>
    </submittedName>
</protein>
<dbReference type="SUPFAM" id="SSF47413">
    <property type="entry name" value="lambda repressor-like DNA-binding domains"/>
    <property type="match status" value="1"/>
</dbReference>
<dbReference type="Gene3D" id="1.10.260.40">
    <property type="entry name" value="lambda repressor-like DNA-binding domains"/>
    <property type="match status" value="1"/>
</dbReference>